<dbReference type="EMBL" id="SNRW01003052">
    <property type="protein sequence ID" value="KAA6390933.1"/>
    <property type="molecule type" value="Genomic_DNA"/>
</dbReference>
<organism evidence="1 2">
    <name type="scientific">Streblomastix strix</name>
    <dbReference type="NCBI Taxonomy" id="222440"/>
    <lineage>
        <taxon>Eukaryota</taxon>
        <taxon>Metamonada</taxon>
        <taxon>Preaxostyla</taxon>
        <taxon>Oxymonadida</taxon>
        <taxon>Streblomastigidae</taxon>
        <taxon>Streblomastix</taxon>
    </lineage>
</organism>
<dbReference type="Proteomes" id="UP000324800">
    <property type="component" value="Unassembled WGS sequence"/>
</dbReference>
<protein>
    <submittedName>
        <fullName evidence="1">Uncharacterized protein</fullName>
    </submittedName>
</protein>
<reference evidence="1 2" key="1">
    <citation type="submission" date="2019-03" db="EMBL/GenBank/DDBJ databases">
        <title>Single cell metagenomics reveals metabolic interactions within the superorganism composed of flagellate Streblomastix strix and complex community of Bacteroidetes bacteria on its surface.</title>
        <authorList>
            <person name="Treitli S.C."/>
            <person name="Kolisko M."/>
            <person name="Husnik F."/>
            <person name="Keeling P."/>
            <person name="Hampl V."/>
        </authorList>
    </citation>
    <scope>NUCLEOTIDE SEQUENCE [LARGE SCALE GENOMIC DNA]</scope>
    <source>
        <strain evidence="1">ST1C</strain>
    </source>
</reference>
<sequence>MVIVHIGQIRQQILFKKNNIDFLLLLPSHTRHGFLPLDLSISCALKLRVKQMQKDFEKGINGHQTQHAVIASLVSTSFFSNSTALRKGEIALDCTQKPAIVTIDELRFQYQMEKVLC</sequence>
<accession>A0A5J4W8J6</accession>
<dbReference type="AlphaFoldDB" id="A0A5J4W8J6"/>
<gene>
    <name evidence="1" type="ORF">EZS28_013541</name>
</gene>
<name>A0A5J4W8J6_9EUKA</name>
<evidence type="ECO:0000313" key="2">
    <source>
        <dbReference type="Proteomes" id="UP000324800"/>
    </source>
</evidence>
<proteinExistence type="predicted"/>
<evidence type="ECO:0000313" key="1">
    <source>
        <dbReference type="EMBL" id="KAA6390933.1"/>
    </source>
</evidence>
<comment type="caution">
    <text evidence="1">The sequence shown here is derived from an EMBL/GenBank/DDBJ whole genome shotgun (WGS) entry which is preliminary data.</text>
</comment>